<evidence type="ECO:0000313" key="4">
    <source>
        <dbReference type="EMBL" id="THD18259.1"/>
    </source>
</evidence>
<proteinExistence type="inferred from homology"/>
<protein>
    <recommendedName>
        <fullName evidence="2">LYR motif-containing protein 9</fullName>
    </recommendedName>
</protein>
<reference evidence="4" key="1">
    <citation type="submission" date="2019-03" db="EMBL/GenBank/DDBJ databases">
        <title>Improved annotation for the trematode Fasciola hepatica.</title>
        <authorList>
            <person name="Choi Y.-J."/>
            <person name="Martin J."/>
            <person name="Mitreva M."/>
        </authorList>
    </citation>
    <scope>NUCLEOTIDE SEQUENCE [LARGE SCALE GENOMIC DNA]</scope>
</reference>
<evidence type="ECO:0000256" key="2">
    <source>
        <dbReference type="ARBA" id="ARBA00026234"/>
    </source>
</evidence>
<sequence length="104" mass="12121">MSTPRSPLGLYLYLLRKVRQLPPDVQEHYRHHIRQQFNSHADEDDAGRIQQIIHKAVDDMNWLLKKTEVSKTCIFEASIDIHILSKLMATPAFCFEQNGCFSTH</sequence>
<gene>
    <name evidence="4" type="ORF">D915_010388</name>
</gene>
<dbReference type="InterPro" id="IPR052151">
    <property type="entry name" value="Complex_I_LYR"/>
</dbReference>
<keyword evidence="5" id="KW-1185">Reference proteome</keyword>
<dbReference type="AlphaFoldDB" id="A0A4E0QUA1"/>
<dbReference type="EMBL" id="JXXN02015269">
    <property type="protein sequence ID" value="THD18259.1"/>
    <property type="molecule type" value="Genomic_DNA"/>
</dbReference>
<dbReference type="InterPro" id="IPR008011">
    <property type="entry name" value="Complex1_LYR_dom"/>
</dbReference>
<comment type="caution">
    <text evidence="4">The sequence shown here is derived from an EMBL/GenBank/DDBJ whole genome shotgun (WGS) entry which is preliminary data.</text>
</comment>
<dbReference type="CDD" id="cd20269">
    <property type="entry name" value="Complex1_LYR_LYRM9"/>
    <property type="match status" value="1"/>
</dbReference>
<dbReference type="Pfam" id="PF05347">
    <property type="entry name" value="Complex1_LYR"/>
    <property type="match status" value="1"/>
</dbReference>
<accession>A0A4E0QUA1</accession>
<feature type="domain" description="Complex 1 LYR protein" evidence="3">
    <location>
        <begin position="6"/>
        <end position="60"/>
    </location>
</feature>
<dbReference type="InterPro" id="IPR045291">
    <property type="entry name" value="Complex1_LYR_LYRM9"/>
</dbReference>
<evidence type="ECO:0000256" key="1">
    <source>
        <dbReference type="ARBA" id="ARBA00025757"/>
    </source>
</evidence>
<dbReference type="PANTHER" id="PTHR47061:SF1">
    <property type="entry name" value="LYR MOTIF-CONTAINING PROTEIN 9"/>
    <property type="match status" value="1"/>
</dbReference>
<comment type="similarity">
    <text evidence="1">Belongs to the complex I LYR family. LYRM9 subfamily.</text>
</comment>
<name>A0A4E0QUA1_FASHE</name>
<dbReference type="Proteomes" id="UP000230066">
    <property type="component" value="Unassembled WGS sequence"/>
</dbReference>
<evidence type="ECO:0000259" key="3">
    <source>
        <dbReference type="Pfam" id="PF05347"/>
    </source>
</evidence>
<organism evidence="4 5">
    <name type="scientific">Fasciola hepatica</name>
    <name type="common">Liver fluke</name>
    <dbReference type="NCBI Taxonomy" id="6192"/>
    <lineage>
        <taxon>Eukaryota</taxon>
        <taxon>Metazoa</taxon>
        <taxon>Spiralia</taxon>
        <taxon>Lophotrochozoa</taxon>
        <taxon>Platyhelminthes</taxon>
        <taxon>Trematoda</taxon>
        <taxon>Digenea</taxon>
        <taxon>Plagiorchiida</taxon>
        <taxon>Echinostomata</taxon>
        <taxon>Echinostomatoidea</taxon>
        <taxon>Fasciolidae</taxon>
        <taxon>Fasciola</taxon>
    </lineage>
</organism>
<evidence type="ECO:0000313" key="5">
    <source>
        <dbReference type="Proteomes" id="UP000230066"/>
    </source>
</evidence>
<dbReference type="PANTHER" id="PTHR47061">
    <property type="entry name" value="LYR MOTIF-CONTAINING PROTEIN 9"/>
    <property type="match status" value="1"/>
</dbReference>